<dbReference type="Proteomes" id="UP000282613">
    <property type="component" value="Unassembled WGS sequence"/>
</dbReference>
<feature type="compositionally biased region" description="Basic and acidic residues" evidence="1">
    <location>
        <begin position="42"/>
        <end position="53"/>
    </location>
</feature>
<evidence type="ECO:0000313" key="3">
    <source>
        <dbReference type="Proteomes" id="UP000282613"/>
    </source>
</evidence>
<feature type="region of interest" description="Disordered" evidence="1">
    <location>
        <begin position="566"/>
        <end position="618"/>
    </location>
</feature>
<feature type="compositionally biased region" description="Polar residues" evidence="1">
    <location>
        <begin position="118"/>
        <end position="128"/>
    </location>
</feature>
<name>A0A0R3VU55_TAEAS</name>
<dbReference type="WBParaSite" id="TASK_0000082101-mRNA-1">
    <property type="protein sequence ID" value="TASK_0000082101-mRNA-1"/>
    <property type="gene ID" value="TASK_0000082101"/>
</dbReference>
<feature type="compositionally biased region" description="Basic and acidic residues" evidence="1">
    <location>
        <begin position="144"/>
        <end position="162"/>
    </location>
</feature>
<dbReference type="OrthoDB" id="6270660at2759"/>
<proteinExistence type="predicted"/>
<reference evidence="4" key="1">
    <citation type="submission" date="2017-02" db="UniProtKB">
        <authorList>
            <consortium name="WormBaseParasite"/>
        </authorList>
    </citation>
    <scope>IDENTIFICATION</scope>
</reference>
<reference evidence="2 3" key="2">
    <citation type="submission" date="2018-11" db="EMBL/GenBank/DDBJ databases">
        <authorList>
            <consortium name="Pathogen Informatics"/>
        </authorList>
    </citation>
    <scope>NUCLEOTIDE SEQUENCE [LARGE SCALE GENOMIC DNA]</scope>
</reference>
<protein>
    <submittedName>
        <fullName evidence="4">Microtubule-associated protein</fullName>
    </submittedName>
</protein>
<feature type="region of interest" description="Disordered" evidence="1">
    <location>
        <begin position="1"/>
        <end position="53"/>
    </location>
</feature>
<accession>A0A0R3VU55</accession>
<organism evidence="4">
    <name type="scientific">Taenia asiatica</name>
    <name type="common">Asian tapeworm</name>
    <dbReference type="NCBI Taxonomy" id="60517"/>
    <lineage>
        <taxon>Eukaryota</taxon>
        <taxon>Metazoa</taxon>
        <taxon>Spiralia</taxon>
        <taxon>Lophotrochozoa</taxon>
        <taxon>Platyhelminthes</taxon>
        <taxon>Cestoda</taxon>
        <taxon>Eucestoda</taxon>
        <taxon>Cyclophyllidea</taxon>
        <taxon>Taeniidae</taxon>
        <taxon>Taenia</taxon>
    </lineage>
</organism>
<dbReference type="AlphaFoldDB" id="A0A0R3VU55"/>
<gene>
    <name evidence="2" type="ORF">TASK_LOCUS822</name>
</gene>
<feature type="compositionally biased region" description="Basic and acidic residues" evidence="1">
    <location>
        <begin position="189"/>
        <end position="199"/>
    </location>
</feature>
<evidence type="ECO:0000256" key="1">
    <source>
        <dbReference type="SAM" id="MobiDB-lite"/>
    </source>
</evidence>
<feature type="region of interest" description="Disordered" evidence="1">
    <location>
        <begin position="447"/>
        <end position="470"/>
    </location>
</feature>
<dbReference type="EMBL" id="UYRS01000131">
    <property type="protein sequence ID" value="VDK21924.1"/>
    <property type="molecule type" value="Genomic_DNA"/>
</dbReference>
<evidence type="ECO:0000313" key="4">
    <source>
        <dbReference type="WBParaSite" id="TASK_0000082101-mRNA-1"/>
    </source>
</evidence>
<feature type="region of interest" description="Disordered" evidence="1">
    <location>
        <begin position="106"/>
        <end position="205"/>
    </location>
</feature>
<keyword evidence="3" id="KW-1185">Reference proteome</keyword>
<evidence type="ECO:0000313" key="2">
    <source>
        <dbReference type="EMBL" id="VDK21924.1"/>
    </source>
</evidence>
<sequence length="700" mass="77378">MDNSDKSSLEGSEDISPLVEELPGDLANGDWPANSDHYVPQLDEKGSDNYRPSDNEIVLCESENSLIDAETMDEAPESAVTSSANERHLENFAPIHPTEYEFTNSLNEPQEVSKEDVQQSIVGSQSSKDLILPQSEGGFALVSDSERVPDTEGSTEEIHQRAEAQQTDASSAFLDHEPLESGSVNTNSESRKSRERDLNVTEQEDDTFLPKDNAYEKDISVTTIDEIDPQNNQELGNNISTECNHTQSCEIENQEDAKGAQVGVERELNLEEFADPMEATLHDGDGKVTEELSGVIVEERSLAEISSHKVYARIHESIDSVPPVSIDDYKGEAFGSAQAKAIHHANELQTAAVHSVPVEFSTLQTENNEFTISKSDQEPVKESELAIIQSTEVTEPIPRVEFKKGEFVKMPATATAVSYKPETEYNNSETLVDPTDKSQAERLPSLPTTKSLEGFGDDKENKIPPCAETTGCDASQTNKMDYVNDGEELNASDEELDFDTRYALLVGKILPGHEIYYMPSANSKKKQVTFRRGGTLDQRQIVSGSSPLWDASVNIMGFKSATLEAPRRTRRRLQPKPAVNDDHLFPDSVTPSKVEKALSEDDTSAPNEEGNRYDVPFMDDDAFVPKKYRSVVVVEDDSSSDSDYSDERRNLLGTEHLAKMDETSSHIGLTAIDGKRNIGHESGSRWMLGLSICGCLRRRQ</sequence>